<proteinExistence type="predicted"/>
<dbReference type="InterPro" id="IPR056863">
    <property type="entry name" value="LMN_ATRN_NET-like_EGF"/>
</dbReference>
<evidence type="ECO:0000256" key="3">
    <source>
        <dbReference type="ARBA" id="ARBA00022530"/>
    </source>
</evidence>
<dbReference type="PANTHER" id="PTHR10574">
    <property type="entry name" value="NETRIN/LAMININ-RELATED"/>
    <property type="match status" value="1"/>
</dbReference>
<dbReference type="PROSITE" id="PS51116">
    <property type="entry name" value="LAMININ_IVB"/>
    <property type="match status" value="1"/>
</dbReference>
<evidence type="ECO:0000256" key="4">
    <source>
        <dbReference type="ARBA" id="ARBA00022729"/>
    </source>
</evidence>
<keyword evidence="19" id="KW-1185">Reference proteome</keyword>
<dbReference type="GO" id="GO:0005604">
    <property type="term" value="C:basement membrane"/>
    <property type="evidence" value="ECO:0007669"/>
    <property type="project" value="UniProtKB-SubCell"/>
</dbReference>
<dbReference type="PROSITE" id="PS51117">
    <property type="entry name" value="LAMININ_NTER"/>
    <property type="match status" value="1"/>
</dbReference>
<feature type="signal peptide" evidence="14">
    <location>
        <begin position="1"/>
        <end position="16"/>
    </location>
</feature>
<keyword evidence="3" id="KW-0272">Extracellular matrix</keyword>
<comment type="subcellular location">
    <subcellularLocation>
        <location evidence="1">Secreted</location>
        <location evidence="1">Extracellular space</location>
        <location evidence="1">Extracellular matrix</location>
        <location evidence="1">Basement membrane</location>
    </subcellularLocation>
</comment>
<keyword evidence="5" id="KW-0677">Repeat</keyword>
<dbReference type="GO" id="GO:0007155">
    <property type="term" value="P:cell adhesion"/>
    <property type="evidence" value="ECO:0007669"/>
    <property type="project" value="UniProtKB-KW"/>
</dbReference>
<evidence type="ECO:0000256" key="9">
    <source>
        <dbReference type="ARBA" id="ARBA00023157"/>
    </source>
</evidence>
<evidence type="ECO:0000256" key="8">
    <source>
        <dbReference type="ARBA" id="ARBA00023054"/>
    </source>
</evidence>
<evidence type="ECO:0000256" key="12">
    <source>
        <dbReference type="PROSITE-ProRule" id="PRU00460"/>
    </source>
</evidence>
<keyword evidence="6" id="KW-0084">Basement membrane</keyword>
<evidence type="ECO:0000259" key="15">
    <source>
        <dbReference type="PROSITE" id="PS50027"/>
    </source>
</evidence>
<evidence type="ECO:0000256" key="5">
    <source>
        <dbReference type="ARBA" id="ARBA00022737"/>
    </source>
</evidence>
<feature type="domain" description="Laminin EGF-like" evidence="15">
    <location>
        <begin position="629"/>
        <end position="676"/>
    </location>
</feature>
<dbReference type="InterPro" id="IPR000742">
    <property type="entry name" value="EGF"/>
</dbReference>
<evidence type="ECO:0000313" key="19">
    <source>
        <dbReference type="Proteomes" id="UP001460270"/>
    </source>
</evidence>
<feature type="domain" description="Laminin N-terminal" evidence="17">
    <location>
        <begin position="24"/>
        <end position="264"/>
    </location>
</feature>
<dbReference type="CDD" id="cd00055">
    <property type="entry name" value="EGF_Lam"/>
    <property type="match status" value="10"/>
</dbReference>
<dbReference type="SMART" id="SM00181">
    <property type="entry name" value="EGF"/>
    <property type="match status" value="7"/>
</dbReference>
<dbReference type="Pfam" id="PF00055">
    <property type="entry name" value="Laminin_N"/>
    <property type="match status" value="1"/>
</dbReference>
<evidence type="ECO:0000256" key="10">
    <source>
        <dbReference type="ARBA" id="ARBA00023180"/>
    </source>
</evidence>
<dbReference type="InterPro" id="IPR008211">
    <property type="entry name" value="Laminin_N"/>
</dbReference>
<dbReference type="FunFam" id="2.10.25.10:FF:000130">
    <property type="entry name" value="Laminin subunit beta 1"/>
    <property type="match status" value="1"/>
</dbReference>
<feature type="disulfide bond" evidence="12">
    <location>
        <begin position="382"/>
        <end position="391"/>
    </location>
</feature>
<feature type="disulfide bond" evidence="12">
    <location>
        <begin position="631"/>
        <end position="648"/>
    </location>
</feature>
<feature type="disulfide bond" evidence="12">
    <location>
        <begin position="679"/>
        <end position="696"/>
    </location>
</feature>
<evidence type="ECO:0000256" key="1">
    <source>
        <dbReference type="ARBA" id="ARBA00004302"/>
    </source>
</evidence>
<keyword evidence="10" id="KW-0325">Glycoprotein</keyword>
<protein>
    <recommendedName>
        <fullName evidence="20">Laminin subunit beta-4</fullName>
    </recommendedName>
</protein>
<feature type="domain" description="Laminin EGF-like" evidence="15">
    <location>
        <begin position="677"/>
        <end position="722"/>
    </location>
</feature>
<dbReference type="GO" id="GO:0009888">
    <property type="term" value="P:tissue development"/>
    <property type="evidence" value="ECO:0007669"/>
    <property type="project" value="TreeGrafter"/>
</dbReference>
<feature type="disulfide bond" evidence="12">
    <location>
        <begin position="629"/>
        <end position="641"/>
    </location>
</feature>
<feature type="disulfide bond" evidence="12">
    <location>
        <begin position="854"/>
        <end position="863"/>
    </location>
</feature>
<dbReference type="Gene3D" id="2.170.300.10">
    <property type="entry name" value="Tie2 ligand-binding domain superfamily"/>
    <property type="match status" value="1"/>
</dbReference>
<dbReference type="Proteomes" id="UP001460270">
    <property type="component" value="Unassembled WGS sequence"/>
</dbReference>
<dbReference type="SMART" id="SM00180">
    <property type="entry name" value="EGF_Lam"/>
    <property type="match status" value="10"/>
</dbReference>
<dbReference type="GO" id="GO:0009887">
    <property type="term" value="P:animal organ morphogenesis"/>
    <property type="evidence" value="ECO:0007669"/>
    <property type="project" value="TreeGrafter"/>
</dbReference>
<dbReference type="Pfam" id="PF00053">
    <property type="entry name" value="EGF_laminin"/>
    <property type="match status" value="9"/>
</dbReference>
<dbReference type="InterPro" id="IPR013015">
    <property type="entry name" value="Laminin_IV_B"/>
</dbReference>
<feature type="disulfide bond" evidence="12">
    <location>
        <begin position="677"/>
        <end position="689"/>
    </location>
</feature>
<feature type="disulfide bond" evidence="12">
    <location>
        <begin position="650"/>
        <end position="659"/>
    </location>
</feature>
<evidence type="ECO:0000256" key="14">
    <source>
        <dbReference type="SAM" id="SignalP"/>
    </source>
</evidence>
<feature type="coiled-coil region" evidence="13">
    <location>
        <begin position="1382"/>
        <end position="1453"/>
    </location>
</feature>
<comment type="caution">
    <text evidence="18">The sequence shown here is derived from an EMBL/GenBank/DDBJ whole genome shotgun (WGS) entry which is preliminary data.</text>
</comment>
<evidence type="ECO:0000256" key="2">
    <source>
        <dbReference type="ARBA" id="ARBA00022525"/>
    </source>
</evidence>
<dbReference type="FunFam" id="2.60.120.260:FF:000010">
    <property type="entry name" value="Laminin subunit beta 1"/>
    <property type="match status" value="1"/>
</dbReference>
<comment type="caution">
    <text evidence="12">Lacks conserved residue(s) required for the propagation of feature annotation.</text>
</comment>
<dbReference type="Pfam" id="PF23219">
    <property type="entry name" value="LAMB1"/>
    <property type="match status" value="1"/>
</dbReference>
<accession>A0AAW0NDK4</accession>
<sequence>MVLILLFISLLSEVQLQAPDEGCSGGSCNPQIGDLMVGRAAQLSASSTCGLDGPQNYCIIGYLEEEQKCFSCDSRRPFDAQFNPNSHRIENVITTFEPERKMKWWQSENGIHKVSIRLDLETIFQFSHLVLTFKSFRPAAMLVERSQDFGHSWKVFRYFSEDCSVHFPHVSKQTPDSIDDVVCDSRYSGSEPSTEGEVVLKALDPVFEIEDPYAPHIQELITMTNLRINFTRLFTLGDTLLTRKRRNPVDKYYYALYEMVVRGSCFCNGHAAQCTPANGRGDVFTQPGMVHGQCVCQHNTAGFNCEKCQDFHHDSPGGLEEKTTLIFAECLCKANVEGQRCDRCKPGHFGLRQDDPLGCQQCSCHPLGSVGPCDVQTGVCQCEPVSVGPSCDRCVPGHFGLVNGLRCAPCDCDIGGAVSTTCDSDSGQCQCLPNMNGRRCSDPQLGYFLPQLDYFLYEAELAAPLEKSPLPLPSPVPPSPIQNPIILPECEQYYREQGYDIKISNGQVVLVRRTKRNARRRRQYGAIPLEPGNALQIIPRERNSGRPITWTGLGFVRVLTGAGLRFTLGLIPSIEAVQGLCSQTELDSFRSFRCIGLAAEAGPHDDLPEVCEGLIRSMSARIYKGAIACGCNSEGSLGPYCSKLGGACECKPNVIGRCCDSCAPQTYGFGPEGCKPCDCDPRGSESELCDQVRGQCACRREVSGRRCDRCQPGYWGFPHCRVCECNALSEICDQETGHCIDCREHSAGPHCESCVEGYYGSPESRVPCEPCLCPDLLETGRFFASSCERDPDTQRLSCRCREGHTGPQCERCSPGYFGDLLLSGARCEKCECHNNIDPNDVEACDGVSGECLRCLHNTGGRHCEECKPGYYGNAPEHDCKECSCDRRGTEVTLCPVESPCFCDVGQDSAPAGDWSVSVSPEYGGRKCDECGENHFGNPDLQCVWHTRPACDSETGECNCRVGVTGIFCDECAPGYDSTFPECKECHACESAQNMRTFIPRPPNELRPGAPRHQQQLRSLFMELDNLRKNMTKPTSPRVSKMEALFQKILKLKNSIDPNCILLDPTPLLNTEIDNIDFQFKSLLSRLRNKVENPDDEDDEDAEDLLEDVKRSFESFKAEELQVKNASNAVEDSADMRLETKRKLGSCGGETLLGPLEKKVKALSIVSFNKQICGGSGLGCSACGGALCLTWLFGRKCGGPDCDGIVSETQEAIDTAQKTQDAINALPLKIQEAKDEMDRVNQTAQETKAQSKNMQDRINSSKEDFEKDKDKIKELIKKVKDYLLDDLLPAEDIEKMARAVLNINLPRSPEQIRALIQELTDLMKNATNSDKDVKDLEEQARIAEELKKRALELKNRTKDINVSDIKKDIYDAEKAQDKANDDLDAASQDQDMIRDQLQEMKDKLDEAEAKLMDPRLEDLNKEIEAVKKKTEQNREQASEAKKAAESALNNALDALPGLTDVLDKFDLLKNKKSNQTQDSEGAKRLEEIKKEAEALKKDLEDKLKQLEDLEKWLEELNKSGQDKAAEVEELLKQADSLRDAITRRAEEYVKCQ</sequence>
<evidence type="ECO:0000256" key="11">
    <source>
        <dbReference type="ARBA" id="ARBA00023292"/>
    </source>
</evidence>
<evidence type="ECO:0000313" key="18">
    <source>
        <dbReference type="EMBL" id="KAK7893121.1"/>
    </source>
</evidence>
<keyword evidence="9 12" id="KW-1015">Disulfide bond</keyword>
<dbReference type="PROSITE" id="PS50027">
    <property type="entry name" value="EGF_LAM_2"/>
    <property type="match status" value="6"/>
</dbReference>
<evidence type="ECO:0000256" key="6">
    <source>
        <dbReference type="ARBA" id="ARBA00022869"/>
    </source>
</evidence>
<dbReference type="PROSITE" id="PS01248">
    <property type="entry name" value="EGF_LAM_1"/>
    <property type="match status" value="4"/>
</dbReference>
<feature type="domain" description="Laminin EGF-like" evidence="15">
    <location>
        <begin position="265"/>
        <end position="361"/>
    </location>
</feature>
<dbReference type="SUPFAM" id="SSF57196">
    <property type="entry name" value="EGF/Laminin"/>
    <property type="match status" value="9"/>
</dbReference>
<feature type="coiled-coil region" evidence="13">
    <location>
        <begin position="1229"/>
        <end position="1277"/>
    </location>
</feature>
<feature type="disulfide bond" evidence="12">
    <location>
        <begin position="698"/>
        <end position="707"/>
    </location>
</feature>
<feature type="chain" id="PRO_5043900694" description="Laminin subunit beta-4" evidence="14">
    <location>
        <begin position="17"/>
        <end position="1551"/>
    </location>
</feature>
<dbReference type="FunFam" id="2.10.25.10:FF:000188">
    <property type="entry name" value="Laminin subunit gamma 2"/>
    <property type="match status" value="1"/>
</dbReference>
<dbReference type="FunFam" id="2.10.25.10:FF:000138">
    <property type="entry name" value="Laminin subunit beta 1"/>
    <property type="match status" value="1"/>
</dbReference>
<gene>
    <name evidence="18" type="ORF">WMY93_022273</name>
</gene>
<organism evidence="18 19">
    <name type="scientific">Mugilogobius chulae</name>
    <name type="common">yellowstripe goby</name>
    <dbReference type="NCBI Taxonomy" id="88201"/>
    <lineage>
        <taxon>Eukaryota</taxon>
        <taxon>Metazoa</taxon>
        <taxon>Chordata</taxon>
        <taxon>Craniata</taxon>
        <taxon>Vertebrata</taxon>
        <taxon>Euteleostomi</taxon>
        <taxon>Actinopterygii</taxon>
        <taxon>Neopterygii</taxon>
        <taxon>Teleostei</taxon>
        <taxon>Neoteleostei</taxon>
        <taxon>Acanthomorphata</taxon>
        <taxon>Gobiaria</taxon>
        <taxon>Gobiiformes</taxon>
        <taxon>Gobioidei</taxon>
        <taxon>Gobiidae</taxon>
        <taxon>Gobionellinae</taxon>
        <taxon>Mugilogobius</taxon>
    </lineage>
</organism>
<dbReference type="PANTHER" id="PTHR10574:SF279">
    <property type="entry name" value="LAMININ SUBUNIT BETA 4"/>
    <property type="match status" value="1"/>
</dbReference>
<dbReference type="InterPro" id="IPR056860">
    <property type="entry name" value="LAMB4_dom"/>
</dbReference>
<feature type="domain" description="Laminin EGF-like" evidence="15">
    <location>
        <begin position="362"/>
        <end position="409"/>
    </location>
</feature>
<dbReference type="Pfam" id="PF24973">
    <property type="entry name" value="EGF_LMN_ATRN"/>
    <property type="match status" value="1"/>
</dbReference>
<evidence type="ECO:0000256" key="13">
    <source>
        <dbReference type="SAM" id="Coils"/>
    </source>
</evidence>
<dbReference type="Gene3D" id="2.60.120.260">
    <property type="entry name" value="Galactose-binding domain-like"/>
    <property type="match status" value="1"/>
</dbReference>
<feature type="domain" description="Laminin IV type B" evidence="16">
    <location>
        <begin position="449"/>
        <end position="572"/>
    </location>
</feature>
<dbReference type="FunFam" id="2.10.25.10:FF:000011">
    <property type="entry name" value="Cadherin EGF LAG seven-pass G-type receptor"/>
    <property type="match status" value="1"/>
</dbReference>
<dbReference type="SMART" id="SM00136">
    <property type="entry name" value="LamNT"/>
    <property type="match status" value="1"/>
</dbReference>
<keyword evidence="2" id="KW-0964">Secreted</keyword>
<evidence type="ECO:0008006" key="20">
    <source>
        <dbReference type="Google" id="ProtNLM"/>
    </source>
</evidence>
<keyword evidence="8 13" id="KW-0175">Coiled coil</keyword>
<feature type="disulfide bond" evidence="12">
    <location>
        <begin position="332"/>
        <end position="341"/>
    </location>
</feature>
<evidence type="ECO:0000259" key="17">
    <source>
        <dbReference type="PROSITE" id="PS51117"/>
    </source>
</evidence>
<feature type="coiled-coil region" evidence="13">
    <location>
        <begin position="1481"/>
        <end position="1546"/>
    </location>
</feature>
<evidence type="ECO:0000256" key="7">
    <source>
        <dbReference type="ARBA" id="ARBA00022889"/>
    </source>
</evidence>
<feature type="disulfide bond" evidence="12">
    <location>
        <begin position="742"/>
        <end position="751"/>
    </location>
</feature>
<feature type="coiled-coil region" evidence="13">
    <location>
        <begin position="1318"/>
        <end position="1355"/>
    </location>
</feature>
<dbReference type="Pfam" id="PF24999">
    <property type="entry name" value="LAMB4"/>
    <property type="match status" value="1"/>
</dbReference>
<feature type="domain" description="Laminin EGF-like" evidence="15">
    <location>
        <begin position="723"/>
        <end position="770"/>
    </location>
</feature>
<dbReference type="InterPro" id="IPR002049">
    <property type="entry name" value="LE_dom"/>
</dbReference>
<feature type="disulfide bond" evidence="12">
    <location>
        <begin position="754"/>
        <end position="768"/>
    </location>
</feature>
<reference evidence="19" key="1">
    <citation type="submission" date="2024-04" db="EMBL/GenBank/DDBJ databases">
        <title>Salinicola lusitanus LLJ914,a marine bacterium isolated from the Okinawa Trough.</title>
        <authorList>
            <person name="Li J."/>
        </authorList>
    </citation>
    <scope>NUCLEOTIDE SEQUENCE [LARGE SCALE GENOMIC DNA]</scope>
</reference>
<evidence type="ECO:0000259" key="16">
    <source>
        <dbReference type="PROSITE" id="PS51116"/>
    </source>
</evidence>
<feature type="domain" description="Laminin EGF-like" evidence="15">
    <location>
        <begin position="830"/>
        <end position="881"/>
    </location>
</feature>
<keyword evidence="4 14" id="KW-0732">Signal</keyword>
<dbReference type="EMBL" id="JBBPFD010000016">
    <property type="protein sequence ID" value="KAK7893121.1"/>
    <property type="molecule type" value="Genomic_DNA"/>
</dbReference>
<keyword evidence="11 12" id="KW-0424">Laminin EGF-like domain</keyword>
<dbReference type="PRINTS" id="PR00011">
    <property type="entry name" value="EGFLAMININ"/>
</dbReference>
<dbReference type="Gene3D" id="2.10.25.10">
    <property type="entry name" value="Laminin"/>
    <property type="match status" value="9"/>
</dbReference>
<dbReference type="InterPro" id="IPR056558">
    <property type="entry name" value="LAMB1-4_helical"/>
</dbReference>
<dbReference type="FunFam" id="2.10.25.10:FF:000083">
    <property type="entry name" value="Laminin subunit alpha"/>
    <property type="match status" value="1"/>
</dbReference>
<name>A0AAW0NDK4_9GOBI</name>
<keyword evidence="7" id="KW-0130">Cell adhesion</keyword>
<dbReference type="InterPro" id="IPR050440">
    <property type="entry name" value="Laminin/Netrin_ECM"/>
</dbReference>